<dbReference type="Proteomes" id="UP001066276">
    <property type="component" value="Chromosome 3_1"/>
</dbReference>
<dbReference type="EMBL" id="JANPWB010000005">
    <property type="protein sequence ID" value="KAJ1185649.1"/>
    <property type="molecule type" value="Genomic_DNA"/>
</dbReference>
<protein>
    <submittedName>
        <fullName evidence="1">Uncharacterized protein</fullName>
    </submittedName>
</protein>
<keyword evidence="2" id="KW-1185">Reference proteome</keyword>
<sequence>MQLHRVIIHTKYSLQASIPAKGVSRRDVFISRARVIHPCAAMLCTLRAAEPQPGNPQGIEYLRVGPAEARYSENTSPSEAEAPWGVKGADKEGLHTKRVVNAFIGS</sequence>
<accession>A0AAV7UCE2</accession>
<reference evidence="1" key="1">
    <citation type="journal article" date="2022" name="bioRxiv">
        <title>Sequencing and chromosome-scale assembly of the giantPleurodeles waltlgenome.</title>
        <authorList>
            <person name="Brown T."/>
            <person name="Elewa A."/>
            <person name="Iarovenko S."/>
            <person name="Subramanian E."/>
            <person name="Araus A.J."/>
            <person name="Petzold A."/>
            <person name="Susuki M."/>
            <person name="Suzuki K.-i.T."/>
            <person name="Hayashi T."/>
            <person name="Toyoda A."/>
            <person name="Oliveira C."/>
            <person name="Osipova E."/>
            <person name="Leigh N.D."/>
            <person name="Simon A."/>
            <person name="Yun M.H."/>
        </authorList>
    </citation>
    <scope>NUCLEOTIDE SEQUENCE</scope>
    <source>
        <strain evidence="1">20211129_DDA</strain>
        <tissue evidence="1">Liver</tissue>
    </source>
</reference>
<evidence type="ECO:0000313" key="1">
    <source>
        <dbReference type="EMBL" id="KAJ1185649.1"/>
    </source>
</evidence>
<proteinExistence type="predicted"/>
<dbReference type="AlphaFoldDB" id="A0AAV7UCE2"/>
<organism evidence="1 2">
    <name type="scientific">Pleurodeles waltl</name>
    <name type="common">Iberian ribbed newt</name>
    <dbReference type="NCBI Taxonomy" id="8319"/>
    <lineage>
        <taxon>Eukaryota</taxon>
        <taxon>Metazoa</taxon>
        <taxon>Chordata</taxon>
        <taxon>Craniata</taxon>
        <taxon>Vertebrata</taxon>
        <taxon>Euteleostomi</taxon>
        <taxon>Amphibia</taxon>
        <taxon>Batrachia</taxon>
        <taxon>Caudata</taxon>
        <taxon>Salamandroidea</taxon>
        <taxon>Salamandridae</taxon>
        <taxon>Pleurodelinae</taxon>
        <taxon>Pleurodeles</taxon>
    </lineage>
</organism>
<evidence type="ECO:0000313" key="2">
    <source>
        <dbReference type="Proteomes" id="UP001066276"/>
    </source>
</evidence>
<comment type="caution">
    <text evidence="1">The sequence shown here is derived from an EMBL/GenBank/DDBJ whole genome shotgun (WGS) entry which is preliminary data.</text>
</comment>
<gene>
    <name evidence="1" type="ORF">NDU88_002439</name>
</gene>
<name>A0AAV7UCE2_PLEWA</name>